<dbReference type="InterPro" id="IPR009057">
    <property type="entry name" value="Homeodomain-like_sf"/>
</dbReference>
<feature type="domain" description="SANT" evidence="6">
    <location>
        <begin position="140"/>
        <end position="187"/>
    </location>
</feature>
<feature type="domain" description="Myb-like" evidence="5">
    <location>
        <begin position="1"/>
        <end position="51"/>
    </location>
</feature>
<dbReference type="InterPro" id="IPR017930">
    <property type="entry name" value="Myb_dom"/>
</dbReference>
<proteinExistence type="predicted"/>
<dbReference type="PROSITE" id="PS50090">
    <property type="entry name" value="MYB_LIKE"/>
    <property type="match status" value="2"/>
</dbReference>
<evidence type="ECO:0000256" key="2">
    <source>
        <dbReference type="ARBA" id="ARBA00023015"/>
    </source>
</evidence>
<dbReference type="GO" id="GO:0003677">
    <property type="term" value="F:DNA binding"/>
    <property type="evidence" value="ECO:0007669"/>
    <property type="project" value="InterPro"/>
</dbReference>
<dbReference type="GO" id="GO:0005634">
    <property type="term" value="C:nucleus"/>
    <property type="evidence" value="ECO:0007669"/>
    <property type="project" value="UniProtKB-SubCell"/>
</dbReference>
<evidence type="ECO:0000313" key="8">
    <source>
        <dbReference type="EMBL" id="CAH1438179.1"/>
    </source>
</evidence>
<sequence length="299" mass="34994">MANVKWTAVEDKIFESALVGNKDAENKWELIAELLPRKTAEEVKERRETLLMNAATTGTTEEDKLFESALKNVPEGTPGRLHEVAKAVPGRTMEEVRVHSELLMMDVDVDLNEIDFRRVELSNYDKESAREGSQKKRKPWTSEEHRKFLEGVKEFGKGEWKSISRNSVITRTPEQVKDHFRYYFGKNDRERELYNNKTKFNDGLGEQQPRRKRRRERTMVFLRCLLFLPACGGEKRRCVSEDSIGKRERCYSCVHHYQFSIWIQLYNYSKKFKAVVTGVLAAQRYDVEVLIQNSNLEAF</sequence>
<evidence type="ECO:0000259" key="7">
    <source>
        <dbReference type="PROSITE" id="PS51294"/>
    </source>
</evidence>
<dbReference type="InterPro" id="IPR017884">
    <property type="entry name" value="SANT_dom"/>
</dbReference>
<organism evidence="8 9">
    <name type="scientific">Lactuca virosa</name>
    <dbReference type="NCBI Taxonomy" id="75947"/>
    <lineage>
        <taxon>Eukaryota</taxon>
        <taxon>Viridiplantae</taxon>
        <taxon>Streptophyta</taxon>
        <taxon>Embryophyta</taxon>
        <taxon>Tracheophyta</taxon>
        <taxon>Spermatophyta</taxon>
        <taxon>Magnoliopsida</taxon>
        <taxon>eudicotyledons</taxon>
        <taxon>Gunneridae</taxon>
        <taxon>Pentapetalae</taxon>
        <taxon>asterids</taxon>
        <taxon>campanulids</taxon>
        <taxon>Asterales</taxon>
        <taxon>Asteraceae</taxon>
        <taxon>Cichorioideae</taxon>
        <taxon>Cichorieae</taxon>
        <taxon>Lactucinae</taxon>
        <taxon>Lactuca</taxon>
    </lineage>
</organism>
<dbReference type="EMBL" id="CAKMRJ010004445">
    <property type="protein sequence ID" value="CAH1438179.1"/>
    <property type="molecule type" value="Genomic_DNA"/>
</dbReference>
<comment type="subcellular location">
    <subcellularLocation>
        <location evidence="1">Nucleus</location>
    </subcellularLocation>
</comment>
<dbReference type="PANTHER" id="PTHR44042:SF69">
    <property type="entry name" value="TRANSCRIPTION FACTOR MYB-RELATED FAMILY"/>
    <property type="match status" value="1"/>
</dbReference>
<accession>A0AAU9NK08</accession>
<dbReference type="CDD" id="cd00167">
    <property type="entry name" value="SANT"/>
    <property type="match status" value="3"/>
</dbReference>
<evidence type="ECO:0000256" key="3">
    <source>
        <dbReference type="ARBA" id="ARBA00023163"/>
    </source>
</evidence>
<evidence type="ECO:0000259" key="6">
    <source>
        <dbReference type="PROSITE" id="PS51293"/>
    </source>
</evidence>
<evidence type="ECO:0000313" key="9">
    <source>
        <dbReference type="Proteomes" id="UP001157418"/>
    </source>
</evidence>
<keyword evidence="4" id="KW-0539">Nucleus</keyword>
<reference evidence="8 9" key="1">
    <citation type="submission" date="2022-01" db="EMBL/GenBank/DDBJ databases">
        <authorList>
            <person name="Xiong W."/>
            <person name="Schranz E."/>
        </authorList>
    </citation>
    <scope>NUCLEOTIDE SEQUENCE [LARGE SCALE GENOMIC DNA]</scope>
</reference>
<dbReference type="PANTHER" id="PTHR44042">
    <property type="entry name" value="DUPLICATED HOMEODOMAIN-LIKE SUPERFAMILY PROTEIN-RELATED"/>
    <property type="match status" value="1"/>
</dbReference>
<evidence type="ECO:0000256" key="1">
    <source>
        <dbReference type="ARBA" id="ARBA00004123"/>
    </source>
</evidence>
<feature type="domain" description="HTH myb-type" evidence="7">
    <location>
        <begin position="132"/>
        <end position="188"/>
    </location>
</feature>
<dbReference type="Gene3D" id="1.10.10.60">
    <property type="entry name" value="Homeodomain-like"/>
    <property type="match status" value="3"/>
</dbReference>
<protein>
    <submittedName>
        <fullName evidence="8">Uncharacterized protein</fullName>
    </submittedName>
</protein>
<dbReference type="NCBIfam" id="TIGR01557">
    <property type="entry name" value="myb_SHAQKYF"/>
    <property type="match status" value="1"/>
</dbReference>
<name>A0AAU9NK08_9ASTR</name>
<evidence type="ECO:0000256" key="4">
    <source>
        <dbReference type="ARBA" id="ARBA00023242"/>
    </source>
</evidence>
<keyword evidence="3" id="KW-0804">Transcription</keyword>
<dbReference type="Pfam" id="PF00249">
    <property type="entry name" value="Myb_DNA-binding"/>
    <property type="match status" value="2"/>
</dbReference>
<dbReference type="AlphaFoldDB" id="A0AAU9NK08"/>
<feature type="domain" description="Myb-like" evidence="5">
    <location>
        <begin position="132"/>
        <end position="184"/>
    </location>
</feature>
<dbReference type="SUPFAM" id="SSF46689">
    <property type="entry name" value="Homeodomain-like"/>
    <property type="match status" value="3"/>
</dbReference>
<keyword evidence="2" id="KW-0805">Transcription regulation</keyword>
<dbReference type="InterPro" id="IPR001005">
    <property type="entry name" value="SANT/Myb"/>
</dbReference>
<keyword evidence="9" id="KW-1185">Reference proteome</keyword>
<dbReference type="PROSITE" id="PS51293">
    <property type="entry name" value="SANT"/>
    <property type="match status" value="1"/>
</dbReference>
<evidence type="ECO:0000259" key="5">
    <source>
        <dbReference type="PROSITE" id="PS50090"/>
    </source>
</evidence>
<comment type="caution">
    <text evidence="8">The sequence shown here is derived from an EMBL/GenBank/DDBJ whole genome shotgun (WGS) entry which is preliminary data.</text>
</comment>
<gene>
    <name evidence="8" type="ORF">LVIROSA_LOCUS24450</name>
</gene>
<dbReference type="SMART" id="SM00717">
    <property type="entry name" value="SANT"/>
    <property type="match status" value="3"/>
</dbReference>
<dbReference type="InterPro" id="IPR006447">
    <property type="entry name" value="Myb_dom_plants"/>
</dbReference>
<dbReference type="Proteomes" id="UP001157418">
    <property type="component" value="Unassembled WGS sequence"/>
</dbReference>
<dbReference type="PROSITE" id="PS51294">
    <property type="entry name" value="HTH_MYB"/>
    <property type="match status" value="1"/>
</dbReference>